<evidence type="ECO:0000313" key="1">
    <source>
        <dbReference type="EMBL" id="KAL0373671.1"/>
    </source>
</evidence>
<comment type="caution">
    <text evidence="1">The sequence shown here is derived from an EMBL/GenBank/DDBJ whole genome shotgun (WGS) entry which is preliminary data.</text>
</comment>
<reference evidence="1" key="1">
    <citation type="submission" date="2020-06" db="EMBL/GenBank/DDBJ databases">
        <authorList>
            <person name="Li T."/>
            <person name="Hu X."/>
            <person name="Zhang T."/>
            <person name="Song X."/>
            <person name="Zhang H."/>
            <person name="Dai N."/>
            <person name="Sheng W."/>
            <person name="Hou X."/>
            <person name="Wei L."/>
        </authorList>
    </citation>
    <scope>NUCLEOTIDE SEQUENCE</scope>
    <source>
        <strain evidence="1">G02</strain>
        <tissue evidence="1">Leaf</tissue>
    </source>
</reference>
<sequence>MEPCELDQLLRIAEREVQGAIPPLLLDLNLRCGTELRIYGSTEGLCCSISGNNDRGKGGGRIMPLHIAHSLNIRLRSFLDTMIIYVGSWAS</sequence>
<reference evidence="1" key="2">
    <citation type="journal article" date="2024" name="Plant">
        <title>Genomic evolution and insights into agronomic trait innovations of Sesamum species.</title>
        <authorList>
            <person name="Miao H."/>
            <person name="Wang L."/>
            <person name="Qu L."/>
            <person name="Liu H."/>
            <person name="Sun Y."/>
            <person name="Le M."/>
            <person name="Wang Q."/>
            <person name="Wei S."/>
            <person name="Zheng Y."/>
            <person name="Lin W."/>
            <person name="Duan Y."/>
            <person name="Cao H."/>
            <person name="Xiong S."/>
            <person name="Wang X."/>
            <person name="Wei L."/>
            <person name="Li C."/>
            <person name="Ma Q."/>
            <person name="Ju M."/>
            <person name="Zhao R."/>
            <person name="Li G."/>
            <person name="Mu C."/>
            <person name="Tian Q."/>
            <person name="Mei H."/>
            <person name="Zhang T."/>
            <person name="Gao T."/>
            <person name="Zhang H."/>
        </authorList>
    </citation>
    <scope>NUCLEOTIDE SEQUENCE</scope>
    <source>
        <strain evidence="1">G02</strain>
    </source>
</reference>
<gene>
    <name evidence="1" type="ORF">Sradi_3282800</name>
</gene>
<protein>
    <submittedName>
        <fullName evidence="1">Uncharacterized protein</fullName>
    </submittedName>
</protein>
<proteinExistence type="predicted"/>
<organism evidence="1">
    <name type="scientific">Sesamum radiatum</name>
    <name type="common">Black benniseed</name>
    <dbReference type="NCBI Taxonomy" id="300843"/>
    <lineage>
        <taxon>Eukaryota</taxon>
        <taxon>Viridiplantae</taxon>
        <taxon>Streptophyta</taxon>
        <taxon>Embryophyta</taxon>
        <taxon>Tracheophyta</taxon>
        <taxon>Spermatophyta</taxon>
        <taxon>Magnoliopsida</taxon>
        <taxon>eudicotyledons</taxon>
        <taxon>Gunneridae</taxon>
        <taxon>Pentapetalae</taxon>
        <taxon>asterids</taxon>
        <taxon>lamiids</taxon>
        <taxon>Lamiales</taxon>
        <taxon>Pedaliaceae</taxon>
        <taxon>Sesamum</taxon>
    </lineage>
</organism>
<dbReference type="EMBL" id="JACGWJ010000014">
    <property type="protein sequence ID" value="KAL0373671.1"/>
    <property type="molecule type" value="Genomic_DNA"/>
</dbReference>
<dbReference type="AlphaFoldDB" id="A0AAW2R0U2"/>
<accession>A0AAW2R0U2</accession>
<name>A0AAW2R0U2_SESRA</name>